<dbReference type="PANTHER" id="PTHR43470:SF3">
    <property type="entry name" value="PHOSPHATE TRANSPORT SYSTEM PERMEASE PROTEIN PSTA-RELATED"/>
    <property type="match status" value="1"/>
</dbReference>
<reference evidence="7" key="1">
    <citation type="journal article" date="2014" name="Int. J. Syst. Evol. Microbiol.">
        <title>Complete genome sequence of Corynebacterium casei LMG S-19264T (=DSM 44701T), isolated from a smear-ripened cheese.</title>
        <authorList>
            <consortium name="US DOE Joint Genome Institute (JGI-PGF)"/>
            <person name="Walter F."/>
            <person name="Albersmeier A."/>
            <person name="Kalinowski J."/>
            <person name="Ruckert C."/>
        </authorList>
    </citation>
    <scope>NUCLEOTIDE SEQUENCE</scope>
    <source>
        <strain evidence="7">KCTC 32513</strain>
    </source>
</reference>
<evidence type="ECO:0000259" key="6">
    <source>
        <dbReference type="PROSITE" id="PS50928"/>
    </source>
</evidence>
<dbReference type="SUPFAM" id="SSF161098">
    <property type="entry name" value="MetI-like"/>
    <property type="match status" value="1"/>
</dbReference>
<feature type="transmembrane region" description="Helical" evidence="5">
    <location>
        <begin position="7"/>
        <end position="35"/>
    </location>
</feature>
<evidence type="ECO:0000256" key="1">
    <source>
        <dbReference type="ARBA" id="ARBA00004651"/>
    </source>
</evidence>
<dbReference type="EMBL" id="BMZH01000005">
    <property type="protein sequence ID" value="GHA93609.1"/>
    <property type="molecule type" value="Genomic_DNA"/>
</dbReference>
<dbReference type="PROSITE" id="PS50928">
    <property type="entry name" value="ABC_TM1"/>
    <property type="match status" value="1"/>
</dbReference>
<keyword evidence="4 5" id="KW-0472">Membrane</keyword>
<dbReference type="AlphaFoldDB" id="A0A8J3G2E7"/>
<dbReference type="GO" id="GO:0005886">
    <property type="term" value="C:plasma membrane"/>
    <property type="evidence" value="ECO:0007669"/>
    <property type="project" value="UniProtKB-SubCell"/>
</dbReference>
<evidence type="ECO:0000256" key="5">
    <source>
        <dbReference type="RuleBase" id="RU363032"/>
    </source>
</evidence>
<comment type="caution">
    <text evidence="7">The sequence shown here is derived from an EMBL/GenBank/DDBJ whole genome shotgun (WGS) entry which is preliminary data.</text>
</comment>
<accession>A0A8J3G2E7</accession>
<protein>
    <submittedName>
        <fullName evidence="7">Phosphate ABC transporter, permease protein PstA</fullName>
    </submittedName>
</protein>
<dbReference type="Proteomes" id="UP000634004">
    <property type="component" value="Unassembled WGS sequence"/>
</dbReference>
<evidence type="ECO:0000256" key="2">
    <source>
        <dbReference type="ARBA" id="ARBA00022692"/>
    </source>
</evidence>
<name>A0A8J3G2E7_9PROT</name>
<reference evidence="7" key="2">
    <citation type="submission" date="2020-09" db="EMBL/GenBank/DDBJ databases">
        <authorList>
            <person name="Sun Q."/>
            <person name="Kim S."/>
        </authorList>
    </citation>
    <scope>NUCLEOTIDE SEQUENCE</scope>
    <source>
        <strain evidence="7">KCTC 32513</strain>
    </source>
</reference>
<feature type="domain" description="ABC transmembrane type-1" evidence="6">
    <location>
        <begin position="51"/>
        <end position="258"/>
    </location>
</feature>
<keyword evidence="8" id="KW-1185">Reference proteome</keyword>
<comment type="subcellular location">
    <subcellularLocation>
        <location evidence="1 5">Cell membrane</location>
        <topology evidence="1 5">Multi-pass membrane protein</topology>
    </subcellularLocation>
</comment>
<evidence type="ECO:0000313" key="8">
    <source>
        <dbReference type="Proteomes" id="UP000634004"/>
    </source>
</evidence>
<evidence type="ECO:0000256" key="4">
    <source>
        <dbReference type="ARBA" id="ARBA00023136"/>
    </source>
</evidence>
<dbReference type="PANTHER" id="PTHR43470">
    <property type="entry name" value="PHOSPHATE TRANSPORT SYSTEM PERMEASE PROTEIN PSTA-RELATED"/>
    <property type="match status" value="1"/>
</dbReference>
<dbReference type="Pfam" id="PF00528">
    <property type="entry name" value="BPD_transp_1"/>
    <property type="match status" value="1"/>
</dbReference>
<proteinExistence type="inferred from homology"/>
<dbReference type="CDD" id="cd06261">
    <property type="entry name" value="TM_PBP2"/>
    <property type="match status" value="1"/>
</dbReference>
<evidence type="ECO:0000256" key="3">
    <source>
        <dbReference type="ARBA" id="ARBA00022989"/>
    </source>
</evidence>
<dbReference type="GO" id="GO:0055085">
    <property type="term" value="P:transmembrane transport"/>
    <property type="evidence" value="ECO:0007669"/>
    <property type="project" value="InterPro"/>
</dbReference>
<organism evidence="7 8">
    <name type="scientific">Algimonas arctica</name>
    <dbReference type="NCBI Taxonomy" id="1479486"/>
    <lineage>
        <taxon>Bacteria</taxon>
        <taxon>Pseudomonadati</taxon>
        <taxon>Pseudomonadota</taxon>
        <taxon>Alphaproteobacteria</taxon>
        <taxon>Maricaulales</taxon>
        <taxon>Robiginitomaculaceae</taxon>
        <taxon>Algimonas</taxon>
    </lineage>
</organism>
<keyword evidence="5" id="KW-0813">Transport</keyword>
<evidence type="ECO:0000313" key="7">
    <source>
        <dbReference type="EMBL" id="GHA93609.1"/>
    </source>
</evidence>
<feature type="transmembrane region" description="Helical" evidence="5">
    <location>
        <begin position="122"/>
        <end position="145"/>
    </location>
</feature>
<keyword evidence="3 5" id="KW-1133">Transmembrane helix</keyword>
<sequence length="271" mass="28960">MVLRASLLICAGTLIFLLGSIFVKGIGAISLQFLFMPAMEFGKSGGVFYQILGSMLMVLVAAALVVPLAIGTSLFQYAFNTRTSIGYLLEQSLYALNAIPSITYGIFGLIFFVNFLNTGISWFVGSMILAIMMLPTTTLSTYQAMVAIPKIYHENAAALGLSKSQIIWRVTLPQSFHGIVTGSLIGLARAIGETAPIMFIATAFSGVSVPKSLVEPVSTLPTHILELAQQSTDPQALQNAWGASLILVLLVSGFSLLALFARSRLTGRGQK</sequence>
<comment type="similarity">
    <text evidence="5">Belongs to the binding-protein-dependent transport system permease family.</text>
</comment>
<feature type="transmembrane region" description="Helical" evidence="5">
    <location>
        <begin position="240"/>
        <end position="261"/>
    </location>
</feature>
<dbReference type="InterPro" id="IPR035906">
    <property type="entry name" value="MetI-like_sf"/>
</dbReference>
<dbReference type="InterPro" id="IPR000515">
    <property type="entry name" value="MetI-like"/>
</dbReference>
<keyword evidence="2 5" id="KW-0812">Transmembrane</keyword>
<feature type="transmembrane region" description="Helical" evidence="5">
    <location>
        <begin position="47"/>
        <end position="72"/>
    </location>
</feature>
<dbReference type="Gene3D" id="1.10.3720.10">
    <property type="entry name" value="MetI-like"/>
    <property type="match status" value="1"/>
</dbReference>
<feature type="transmembrane region" description="Helical" evidence="5">
    <location>
        <begin position="93"/>
        <end position="116"/>
    </location>
</feature>
<gene>
    <name evidence="7" type="primary">pstA</name>
    <name evidence="7" type="ORF">GCM10009069_15870</name>
</gene>